<gene>
    <name evidence="3" type="ORF">NC998_08225</name>
</gene>
<keyword evidence="1" id="KW-1133">Transmembrane helix</keyword>
<comment type="caution">
    <text evidence="3">The sequence shown here is derived from an EMBL/GenBank/DDBJ whole genome shotgun (WGS) entry which is preliminary data.</text>
</comment>
<keyword evidence="1" id="KW-0472">Membrane</keyword>
<evidence type="ECO:0000256" key="1">
    <source>
        <dbReference type="SAM" id="Phobius"/>
    </source>
</evidence>
<dbReference type="Proteomes" id="UP001464891">
    <property type="component" value="Unassembled WGS sequence"/>
</dbReference>
<accession>A0ABV0J5L6</accession>
<feature type="signal peptide" evidence="2">
    <location>
        <begin position="1"/>
        <end position="40"/>
    </location>
</feature>
<keyword evidence="1" id="KW-0812">Transmembrane</keyword>
<evidence type="ECO:0000313" key="3">
    <source>
        <dbReference type="EMBL" id="MEP0817082.1"/>
    </source>
</evidence>
<evidence type="ECO:0000313" key="4">
    <source>
        <dbReference type="Proteomes" id="UP001464891"/>
    </source>
</evidence>
<proteinExistence type="predicted"/>
<evidence type="ECO:0000256" key="2">
    <source>
        <dbReference type="SAM" id="SignalP"/>
    </source>
</evidence>
<keyword evidence="2" id="KW-0732">Signal</keyword>
<dbReference type="RefSeq" id="WP_190439634.1">
    <property type="nucleotide sequence ID" value="NZ_JAMPKM010000003.1"/>
</dbReference>
<evidence type="ECO:0008006" key="5">
    <source>
        <dbReference type="Google" id="ProtNLM"/>
    </source>
</evidence>
<reference evidence="3 4" key="1">
    <citation type="submission" date="2022-04" db="EMBL/GenBank/DDBJ databases">
        <title>Positive selection, recombination, and allopatry shape intraspecific diversity of widespread and dominant cyanobacteria.</title>
        <authorList>
            <person name="Wei J."/>
            <person name="Shu W."/>
            <person name="Hu C."/>
        </authorList>
    </citation>
    <scope>NUCLEOTIDE SEQUENCE [LARGE SCALE GENOMIC DNA]</scope>
    <source>
        <strain evidence="3 4">GB2-A4</strain>
    </source>
</reference>
<feature type="chain" id="PRO_5046946615" description="LPXTG cell wall anchor domain-containing protein" evidence="2">
    <location>
        <begin position="41"/>
        <end position="89"/>
    </location>
</feature>
<dbReference type="EMBL" id="JAMPKM010000003">
    <property type="protein sequence ID" value="MEP0817082.1"/>
    <property type="molecule type" value="Genomic_DNA"/>
</dbReference>
<protein>
    <recommendedName>
        <fullName evidence="5">LPXTG cell wall anchor domain-containing protein</fullName>
    </recommendedName>
</protein>
<feature type="transmembrane region" description="Helical" evidence="1">
    <location>
        <begin position="64"/>
        <end position="84"/>
    </location>
</feature>
<sequence length="89" mass="9376">MTQFLDSKAGCMNLGLFWQFSSLTLALVGAAHAIAPSAQAHHDPIHSAEETVTRTVASPDTTMPLALGSSLLLGVAAAGSYYVFKRRSI</sequence>
<organism evidence="3 4">
    <name type="scientific">Trichocoleus desertorum GB2-A4</name>
    <dbReference type="NCBI Taxonomy" id="2933944"/>
    <lineage>
        <taxon>Bacteria</taxon>
        <taxon>Bacillati</taxon>
        <taxon>Cyanobacteriota</taxon>
        <taxon>Cyanophyceae</taxon>
        <taxon>Leptolyngbyales</taxon>
        <taxon>Trichocoleusaceae</taxon>
        <taxon>Trichocoleus</taxon>
    </lineage>
</organism>
<keyword evidence="4" id="KW-1185">Reference proteome</keyword>
<name>A0ABV0J5L6_9CYAN</name>